<dbReference type="SUPFAM" id="SSF55729">
    <property type="entry name" value="Acyl-CoA N-acyltransferases (Nat)"/>
    <property type="match status" value="1"/>
</dbReference>
<keyword evidence="2" id="KW-0012">Acyltransferase</keyword>
<accession>A0A562VEA0</accession>
<keyword evidence="1" id="KW-0808">Transferase</keyword>
<evidence type="ECO:0000313" key="6">
    <source>
        <dbReference type="Proteomes" id="UP000321617"/>
    </source>
</evidence>
<organism evidence="5 6">
    <name type="scientific">Stackebrandtia albiflava</name>
    <dbReference type="NCBI Taxonomy" id="406432"/>
    <lineage>
        <taxon>Bacteria</taxon>
        <taxon>Bacillati</taxon>
        <taxon>Actinomycetota</taxon>
        <taxon>Actinomycetes</taxon>
        <taxon>Glycomycetales</taxon>
        <taxon>Glycomycetaceae</taxon>
        <taxon>Stackebrandtia</taxon>
    </lineage>
</organism>
<evidence type="ECO:0000259" key="4">
    <source>
        <dbReference type="PROSITE" id="PS51186"/>
    </source>
</evidence>
<evidence type="ECO:0000256" key="2">
    <source>
        <dbReference type="ARBA" id="ARBA00023315"/>
    </source>
</evidence>
<evidence type="ECO:0000313" key="5">
    <source>
        <dbReference type="EMBL" id="TWJ16188.1"/>
    </source>
</evidence>
<feature type="region of interest" description="Disordered" evidence="3">
    <location>
        <begin position="167"/>
        <end position="206"/>
    </location>
</feature>
<proteinExistence type="predicted"/>
<dbReference type="GO" id="GO:0005840">
    <property type="term" value="C:ribosome"/>
    <property type="evidence" value="ECO:0007669"/>
    <property type="project" value="UniProtKB-KW"/>
</dbReference>
<evidence type="ECO:0000256" key="1">
    <source>
        <dbReference type="ARBA" id="ARBA00022679"/>
    </source>
</evidence>
<gene>
    <name evidence="5" type="ORF">LX16_1913</name>
</gene>
<dbReference type="EMBL" id="VLLL01000005">
    <property type="protein sequence ID" value="TWJ16188.1"/>
    <property type="molecule type" value="Genomic_DNA"/>
</dbReference>
<dbReference type="PROSITE" id="PS51186">
    <property type="entry name" value="GNAT"/>
    <property type="match status" value="1"/>
</dbReference>
<dbReference type="PANTHER" id="PTHR43877">
    <property type="entry name" value="AMINOALKYLPHOSPHONATE N-ACETYLTRANSFERASE-RELATED-RELATED"/>
    <property type="match status" value="1"/>
</dbReference>
<sequence length="206" mass="22362">MRIRVAVEADALAITRVRTASWRAGYAGVMPGSVLDALPSEPSDGYRRFLAAPDPGHAVLVAEQGSRVTGFVMCGPYRRQPDSSPADTAEGGEIYAVYVDPGEWGGGTGRALMTVAIEELSHHGLLPVRLWVLVENPRARRFYERFGFTADGVTADYRPEPGTAVPEMRYRFDGNGSPARQQPGDPVAGEQQIGHEDHRETETPQG</sequence>
<dbReference type="CDD" id="cd04301">
    <property type="entry name" value="NAT_SF"/>
    <property type="match status" value="1"/>
</dbReference>
<feature type="domain" description="N-acetyltransferase" evidence="4">
    <location>
        <begin position="1"/>
        <end position="173"/>
    </location>
</feature>
<dbReference type="RefSeq" id="WP_147136168.1">
    <property type="nucleotide sequence ID" value="NZ_BAABIJ010000001.1"/>
</dbReference>
<dbReference type="GO" id="GO:0016747">
    <property type="term" value="F:acyltransferase activity, transferring groups other than amino-acyl groups"/>
    <property type="evidence" value="ECO:0007669"/>
    <property type="project" value="InterPro"/>
</dbReference>
<dbReference type="Gene3D" id="3.40.630.30">
    <property type="match status" value="1"/>
</dbReference>
<protein>
    <submittedName>
        <fullName evidence="5">Ribosomal protein S18 acetylase RimI-like enzyme</fullName>
    </submittedName>
</protein>
<dbReference type="InterPro" id="IPR000182">
    <property type="entry name" value="GNAT_dom"/>
</dbReference>
<dbReference type="Pfam" id="PF00583">
    <property type="entry name" value="Acetyltransf_1"/>
    <property type="match status" value="1"/>
</dbReference>
<name>A0A562VEA0_9ACTN</name>
<comment type="caution">
    <text evidence="5">The sequence shown here is derived from an EMBL/GenBank/DDBJ whole genome shotgun (WGS) entry which is preliminary data.</text>
</comment>
<evidence type="ECO:0000256" key="3">
    <source>
        <dbReference type="SAM" id="MobiDB-lite"/>
    </source>
</evidence>
<dbReference type="AlphaFoldDB" id="A0A562VEA0"/>
<dbReference type="InterPro" id="IPR016181">
    <property type="entry name" value="Acyl_CoA_acyltransferase"/>
</dbReference>
<keyword evidence="5" id="KW-0687">Ribonucleoprotein</keyword>
<feature type="compositionally biased region" description="Basic and acidic residues" evidence="3">
    <location>
        <begin position="193"/>
        <end position="206"/>
    </location>
</feature>
<reference evidence="5 6" key="1">
    <citation type="journal article" date="2013" name="Stand. Genomic Sci.">
        <title>Genomic Encyclopedia of Type Strains, Phase I: The one thousand microbial genomes (KMG-I) project.</title>
        <authorList>
            <person name="Kyrpides N.C."/>
            <person name="Woyke T."/>
            <person name="Eisen J.A."/>
            <person name="Garrity G."/>
            <person name="Lilburn T.G."/>
            <person name="Beck B.J."/>
            <person name="Whitman W.B."/>
            <person name="Hugenholtz P."/>
            <person name="Klenk H.P."/>
        </authorList>
    </citation>
    <scope>NUCLEOTIDE SEQUENCE [LARGE SCALE GENOMIC DNA]</scope>
    <source>
        <strain evidence="5 6">DSM 45044</strain>
    </source>
</reference>
<dbReference type="Proteomes" id="UP000321617">
    <property type="component" value="Unassembled WGS sequence"/>
</dbReference>
<keyword evidence="5" id="KW-0689">Ribosomal protein</keyword>
<dbReference type="InterPro" id="IPR050832">
    <property type="entry name" value="Bact_Acetyltransf"/>
</dbReference>
<dbReference type="OrthoDB" id="5243635at2"/>
<keyword evidence="6" id="KW-1185">Reference proteome</keyword>